<gene>
    <name evidence="1" type="ORF">Q7C36_003769</name>
</gene>
<dbReference type="Proteomes" id="UP001187315">
    <property type="component" value="Unassembled WGS sequence"/>
</dbReference>
<accession>A0AA88T9L4</accession>
<proteinExistence type="predicted"/>
<protein>
    <submittedName>
        <fullName evidence="1">Uncharacterized protein</fullName>
    </submittedName>
</protein>
<evidence type="ECO:0000313" key="2">
    <source>
        <dbReference type="Proteomes" id="UP001187315"/>
    </source>
</evidence>
<comment type="caution">
    <text evidence="1">The sequence shown here is derived from an EMBL/GenBank/DDBJ whole genome shotgun (WGS) entry which is preliminary data.</text>
</comment>
<reference evidence="1" key="1">
    <citation type="submission" date="2023-08" db="EMBL/GenBank/DDBJ databases">
        <title>Pelteobagrus vachellii genome.</title>
        <authorList>
            <person name="Liu H."/>
        </authorList>
    </citation>
    <scope>NUCLEOTIDE SEQUENCE</scope>
    <source>
        <strain evidence="1">PRFRI_2022a</strain>
        <tissue evidence="1">Muscle</tissue>
    </source>
</reference>
<sequence length="157" mass="17067">MCCLECRFLSVPLTGKSSYSVPFETLWLADGASPTGADGQESQARQGCLEEDVSPPLITSSSSFWVPDGAPAVRQLKRASEKRVFLDAERTDGGLETLKKVSSLSRISVACQGLQSVPCELALPTGRRLGRVARAIWDISRRHVPSLTLISRFEFAP</sequence>
<dbReference type="AlphaFoldDB" id="A0AA88T9L4"/>
<evidence type="ECO:0000313" key="1">
    <source>
        <dbReference type="EMBL" id="KAK2864615.1"/>
    </source>
</evidence>
<keyword evidence="2" id="KW-1185">Reference proteome</keyword>
<name>A0AA88T9L4_TACVA</name>
<dbReference type="EMBL" id="JAVHJS010000003">
    <property type="protein sequence ID" value="KAK2864615.1"/>
    <property type="molecule type" value="Genomic_DNA"/>
</dbReference>
<organism evidence="1 2">
    <name type="scientific">Tachysurus vachellii</name>
    <name type="common">Darkbarbel catfish</name>
    <name type="synonym">Pelteobagrus vachellii</name>
    <dbReference type="NCBI Taxonomy" id="175792"/>
    <lineage>
        <taxon>Eukaryota</taxon>
        <taxon>Metazoa</taxon>
        <taxon>Chordata</taxon>
        <taxon>Craniata</taxon>
        <taxon>Vertebrata</taxon>
        <taxon>Euteleostomi</taxon>
        <taxon>Actinopterygii</taxon>
        <taxon>Neopterygii</taxon>
        <taxon>Teleostei</taxon>
        <taxon>Ostariophysi</taxon>
        <taxon>Siluriformes</taxon>
        <taxon>Bagridae</taxon>
        <taxon>Tachysurus</taxon>
    </lineage>
</organism>